<comment type="caution">
    <text evidence="2">The sequence shown here is derived from an EMBL/GenBank/DDBJ whole genome shotgun (WGS) entry which is preliminary data.</text>
</comment>
<dbReference type="EMBL" id="JAMTCG010000002">
    <property type="protein sequence ID" value="MCP2159718.1"/>
    <property type="molecule type" value="Genomic_DNA"/>
</dbReference>
<accession>A0ABT1GXL7</accession>
<dbReference type="Proteomes" id="UP001205740">
    <property type="component" value="Unassembled WGS sequence"/>
</dbReference>
<keyword evidence="1" id="KW-0812">Transmembrane</keyword>
<organism evidence="2 3">
    <name type="scientific">Williamsia serinedens</name>
    <dbReference type="NCBI Taxonomy" id="391736"/>
    <lineage>
        <taxon>Bacteria</taxon>
        <taxon>Bacillati</taxon>
        <taxon>Actinomycetota</taxon>
        <taxon>Actinomycetes</taxon>
        <taxon>Mycobacteriales</taxon>
        <taxon>Nocardiaceae</taxon>
        <taxon>Williamsia</taxon>
    </lineage>
</organism>
<keyword evidence="3" id="KW-1185">Reference proteome</keyword>
<name>A0ABT1GXL7_9NOCA</name>
<sequence>MLTVAERNHGYSDGVITAVLYGLATALPLAAGAAIGLRWTLPRWLLAGLMAFGAGTMIAAVSSELFEPAFRQAGPTIAGAALFAGAALYVVANRLIEQRLGPAAIGPALMLGSILDGYPRTRRWVCPSRPVGVWSWSSRWRSATCPRPSAEPR</sequence>
<protein>
    <submittedName>
        <fullName evidence="2">Uncharacterized protein</fullName>
    </submittedName>
</protein>
<keyword evidence="1" id="KW-1133">Transmembrane helix</keyword>
<evidence type="ECO:0000256" key="1">
    <source>
        <dbReference type="SAM" id="Phobius"/>
    </source>
</evidence>
<keyword evidence="1" id="KW-0472">Membrane</keyword>
<reference evidence="2 3" key="1">
    <citation type="submission" date="2022-06" db="EMBL/GenBank/DDBJ databases">
        <title>Genomic Encyclopedia of Archaeal and Bacterial Type Strains, Phase II (KMG-II): from individual species to whole genera.</title>
        <authorList>
            <person name="Goeker M."/>
        </authorList>
    </citation>
    <scope>NUCLEOTIDE SEQUENCE [LARGE SCALE GENOMIC DNA]</scope>
    <source>
        <strain evidence="2 3">DSM 45037</strain>
    </source>
</reference>
<feature type="transmembrane region" description="Helical" evidence="1">
    <location>
        <begin position="44"/>
        <end position="61"/>
    </location>
</feature>
<evidence type="ECO:0000313" key="3">
    <source>
        <dbReference type="Proteomes" id="UP001205740"/>
    </source>
</evidence>
<feature type="transmembrane region" description="Helical" evidence="1">
    <location>
        <begin position="73"/>
        <end position="92"/>
    </location>
</feature>
<evidence type="ECO:0000313" key="2">
    <source>
        <dbReference type="EMBL" id="MCP2159718.1"/>
    </source>
</evidence>
<proteinExistence type="predicted"/>
<feature type="transmembrane region" description="Helical" evidence="1">
    <location>
        <begin position="15"/>
        <end position="37"/>
    </location>
</feature>
<gene>
    <name evidence="2" type="ORF">LX12_000897</name>
</gene>